<dbReference type="InterPro" id="IPR008254">
    <property type="entry name" value="Flavodoxin/NO_synth"/>
</dbReference>
<proteinExistence type="inferred from homology"/>
<dbReference type="EMBL" id="ACDE02000013">
    <property type="protein sequence ID" value="EEO39401.1"/>
    <property type="molecule type" value="Genomic_DNA"/>
</dbReference>
<dbReference type="NCBIfam" id="TIGR01753">
    <property type="entry name" value="flav_short"/>
    <property type="match status" value="1"/>
</dbReference>
<dbReference type="PROSITE" id="PS50902">
    <property type="entry name" value="FLAVODOXIN_LIKE"/>
    <property type="match status" value="1"/>
</dbReference>
<gene>
    <name evidence="9" type="ORF">FSCG_00114</name>
</gene>
<feature type="domain" description="Flavodoxin-like" evidence="8">
    <location>
        <begin position="4"/>
        <end position="140"/>
    </location>
</feature>
<dbReference type="InterPro" id="IPR010087">
    <property type="entry name" value="Flav_short"/>
</dbReference>
<evidence type="ECO:0000256" key="4">
    <source>
        <dbReference type="ARBA" id="ARBA00022630"/>
    </source>
</evidence>
<comment type="function">
    <text evidence="7">Low-potential electron donor to a number of redox enzymes.</text>
</comment>
<evidence type="ECO:0000256" key="5">
    <source>
        <dbReference type="ARBA" id="ARBA00022643"/>
    </source>
</evidence>
<dbReference type="SUPFAM" id="SSF52218">
    <property type="entry name" value="Flavoproteins"/>
    <property type="match status" value="1"/>
</dbReference>
<dbReference type="GO" id="GO:0010181">
    <property type="term" value="F:FMN binding"/>
    <property type="evidence" value="ECO:0007669"/>
    <property type="project" value="UniProtKB-UniRule"/>
</dbReference>
<comment type="similarity">
    <text evidence="2 7">Belongs to the flavodoxin family.</text>
</comment>
<dbReference type="GeneID" id="79798806"/>
<accession>A0A0M1VRZ2</accession>
<keyword evidence="3 7" id="KW-0813">Transport</keyword>
<dbReference type="Gene3D" id="3.40.50.360">
    <property type="match status" value="1"/>
</dbReference>
<evidence type="ECO:0000256" key="2">
    <source>
        <dbReference type="ARBA" id="ARBA00005267"/>
    </source>
</evidence>
<evidence type="ECO:0000313" key="10">
    <source>
        <dbReference type="Proteomes" id="UP000004925"/>
    </source>
</evidence>
<evidence type="ECO:0000259" key="8">
    <source>
        <dbReference type="PROSITE" id="PS50902"/>
    </source>
</evidence>
<dbReference type="eggNOG" id="COG0716">
    <property type="taxonomic scope" value="Bacteria"/>
</dbReference>
<dbReference type="RefSeq" id="WP_008797573.1">
    <property type="nucleotide sequence ID" value="NZ_KQ235735.1"/>
</dbReference>
<dbReference type="InterPro" id="IPR029039">
    <property type="entry name" value="Flavoprotein-like_sf"/>
</dbReference>
<evidence type="ECO:0000256" key="6">
    <source>
        <dbReference type="ARBA" id="ARBA00022982"/>
    </source>
</evidence>
<evidence type="ECO:0000313" key="9">
    <source>
        <dbReference type="EMBL" id="EEO39401.1"/>
    </source>
</evidence>
<evidence type="ECO:0000256" key="7">
    <source>
        <dbReference type="RuleBase" id="RU367037"/>
    </source>
</evidence>
<evidence type="ECO:0000256" key="1">
    <source>
        <dbReference type="ARBA" id="ARBA00001917"/>
    </source>
</evidence>
<sequence>MNKISLVYYSATGNTEQMAKAIEEGIIEAGGKVTVYKSNQMNKEDILSSDVIVMGSAASGSEVIDENDLLPFMEEDGSKFKDKKVYIFGSYGWGGGEFADNWKAQLEGFGAKIVAMPVLANEAPSDEELAQLKEIGKKLVTI</sequence>
<keyword evidence="5 7" id="KW-0288">FMN</keyword>
<dbReference type="PANTHER" id="PTHR43717:SF1">
    <property type="entry name" value="ANAEROBIC NITRIC OXIDE REDUCTASE FLAVORUBREDOXIN"/>
    <property type="match status" value="1"/>
</dbReference>
<dbReference type="InterPro" id="IPR001226">
    <property type="entry name" value="Flavodoxin_CS"/>
</dbReference>
<comment type="cofactor">
    <cofactor evidence="1 7">
        <name>FMN</name>
        <dbReference type="ChEBI" id="CHEBI:58210"/>
    </cofactor>
</comment>
<dbReference type="PROSITE" id="PS00201">
    <property type="entry name" value="FLAVODOXIN"/>
    <property type="match status" value="1"/>
</dbReference>
<comment type="caution">
    <text evidence="9">The sequence shown here is derived from an EMBL/GenBank/DDBJ whole genome shotgun (WGS) entry which is preliminary data.</text>
</comment>
<keyword evidence="6 7" id="KW-0249">Electron transport</keyword>
<protein>
    <recommendedName>
        <fullName evidence="7">Flavodoxin</fullName>
    </recommendedName>
</protein>
<organism evidence="9 10">
    <name type="scientific">Fusobacterium vincentii 4_1_13</name>
    <dbReference type="NCBI Taxonomy" id="469606"/>
    <lineage>
        <taxon>Bacteria</taxon>
        <taxon>Fusobacteriati</taxon>
        <taxon>Fusobacteriota</taxon>
        <taxon>Fusobacteriia</taxon>
        <taxon>Fusobacteriales</taxon>
        <taxon>Fusobacteriaceae</taxon>
        <taxon>Fusobacterium</taxon>
    </lineage>
</organism>
<name>A0A0M1VRZ2_FUSVC</name>
<reference evidence="9 10" key="1">
    <citation type="submission" date="2011-10" db="EMBL/GenBank/DDBJ databases">
        <title>The Genome Sequence of Fusobacterium sp. 4_1_13.</title>
        <authorList>
            <consortium name="The Broad Institute Genome Sequencing Platform"/>
            <person name="Earl A."/>
            <person name="Ward D."/>
            <person name="Feldgarden M."/>
            <person name="Gevers D."/>
            <person name="Strauss J."/>
            <person name="Ambrose C."/>
            <person name="Allen-Vercoe E."/>
            <person name="Young S.K."/>
            <person name="Zeng Q."/>
            <person name="Gargeya S."/>
            <person name="Fitzgerald M."/>
            <person name="Haas B."/>
            <person name="Abouelleil A."/>
            <person name="Alvarado L."/>
            <person name="Arachchi H.M."/>
            <person name="Berlin A."/>
            <person name="Brown A."/>
            <person name="Chapman S.B."/>
            <person name="Chen Z."/>
            <person name="Dunbar C."/>
            <person name="Freedman E."/>
            <person name="Gearin G."/>
            <person name="Goldberg J."/>
            <person name="Griggs A."/>
            <person name="Gujja S."/>
            <person name="Heiman D."/>
            <person name="Howarth C."/>
            <person name="Larson L."/>
            <person name="Lui A."/>
            <person name="MacDonald P.J."/>
            <person name="Montmayeur A."/>
            <person name="Murphy C."/>
            <person name="Neiman D."/>
            <person name="Pearson M."/>
            <person name="Priest M."/>
            <person name="Roberts A."/>
            <person name="Saif S."/>
            <person name="Shea T."/>
            <person name="Shenoy N."/>
            <person name="Sisk P."/>
            <person name="Stolte C."/>
            <person name="Sykes S."/>
            <person name="Wortman J."/>
            <person name="Nusbaum C."/>
            <person name="Birren B."/>
        </authorList>
    </citation>
    <scope>NUCLEOTIDE SEQUENCE [LARGE SCALE GENOMIC DNA]</scope>
    <source>
        <strain evidence="9 10">4_1_13</strain>
    </source>
</reference>
<dbReference type="AlphaFoldDB" id="A0A0M1VRZ2"/>
<evidence type="ECO:0000256" key="3">
    <source>
        <dbReference type="ARBA" id="ARBA00022448"/>
    </source>
</evidence>
<dbReference type="HOGENOM" id="CLU_051402_4_3_0"/>
<keyword evidence="4 7" id="KW-0285">Flavoprotein</keyword>
<dbReference type="Pfam" id="PF00258">
    <property type="entry name" value="Flavodoxin_1"/>
    <property type="match status" value="1"/>
</dbReference>
<dbReference type="Proteomes" id="UP000004925">
    <property type="component" value="Unassembled WGS sequence"/>
</dbReference>
<dbReference type="PANTHER" id="PTHR43717">
    <property type="entry name" value="ANAEROBIC NITRIC OXIDE REDUCTASE FLAVORUBREDOXIN"/>
    <property type="match status" value="1"/>
</dbReference>
<dbReference type="GO" id="GO:0009055">
    <property type="term" value="F:electron transfer activity"/>
    <property type="evidence" value="ECO:0007669"/>
    <property type="project" value="UniProtKB-UniRule"/>
</dbReference>